<dbReference type="Proteomes" id="UP000307507">
    <property type="component" value="Unassembled WGS sequence"/>
</dbReference>
<dbReference type="AlphaFoldDB" id="A0A4S3ZZH8"/>
<dbReference type="EMBL" id="SSNZ01000002">
    <property type="protein sequence ID" value="THF51414.1"/>
    <property type="molecule type" value="Genomic_DNA"/>
</dbReference>
<feature type="transmembrane region" description="Helical" evidence="1">
    <location>
        <begin position="31"/>
        <end position="55"/>
    </location>
</feature>
<evidence type="ECO:0000256" key="1">
    <source>
        <dbReference type="SAM" id="Phobius"/>
    </source>
</evidence>
<evidence type="ECO:0000313" key="2">
    <source>
        <dbReference type="EMBL" id="THF51414.1"/>
    </source>
</evidence>
<organism evidence="2 3">
    <name type="scientific">Flavobacterium supellecticarium</name>
    <dbReference type="NCBI Taxonomy" id="2565924"/>
    <lineage>
        <taxon>Bacteria</taxon>
        <taxon>Pseudomonadati</taxon>
        <taxon>Bacteroidota</taxon>
        <taxon>Flavobacteriia</taxon>
        <taxon>Flavobacteriales</taxon>
        <taxon>Flavobacteriaceae</taxon>
        <taxon>Flavobacterium</taxon>
    </lineage>
</organism>
<dbReference type="RefSeq" id="WP_136402399.1">
    <property type="nucleotide sequence ID" value="NZ_SSNZ01000002.1"/>
</dbReference>
<keyword evidence="3" id="KW-1185">Reference proteome</keyword>
<protein>
    <submittedName>
        <fullName evidence="2">DUF2892 domain-containing protein</fullName>
    </submittedName>
</protein>
<proteinExistence type="predicted"/>
<comment type="caution">
    <text evidence="2">The sequence shown here is derived from an EMBL/GenBank/DDBJ whole genome shotgun (WGS) entry which is preliminary data.</text>
</comment>
<keyword evidence="1" id="KW-0472">Membrane</keyword>
<reference evidence="2 3" key="1">
    <citation type="submission" date="2019-04" db="EMBL/GenBank/DDBJ databases">
        <title>Flavobacterium sp. nov. isolated from construction timber.</title>
        <authorList>
            <person name="Lin S.-Y."/>
            <person name="Chang C.-T."/>
            <person name="Young C.-C."/>
        </authorList>
    </citation>
    <scope>NUCLEOTIDE SEQUENCE [LARGE SCALE GENOMIC DNA]</scope>
    <source>
        <strain evidence="2 3">CC-CTC003</strain>
    </source>
</reference>
<gene>
    <name evidence="2" type="ORF">E6C50_06530</name>
</gene>
<accession>A0A4S3ZZH8</accession>
<dbReference type="SUPFAM" id="SSF81901">
    <property type="entry name" value="HCP-like"/>
    <property type="match status" value="1"/>
</dbReference>
<sequence length="171" mass="19778">MFHRNIKLIIAALIIALGIWQFTESNIGNGIFLLLLSSIFILLYFKNEFILLAFLKLRKQDFPGAQKWLAYIKNPETALVRKQQGYYNYLNGLMVSQTNLSAAEKYFKKAIELGLNMDQDLALAKLNLAGIAMTRRRKLEATNLLNEAKKLDKQNMLKDQIKMMKDQMKKM</sequence>
<dbReference type="OrthoDB" id="1119469at2"/>
<dbReference type="Gene3D" id="1.25.40.10">
    <property type="entry name" value="Tetratricopeptide repeat domain"/>
    <property type="match status" value="1"/>
</dbReference>
<evidence type="ECO:0000313" key="3">
    <source>
        <dbReference type="Proteomes" id="UP000307507"/>
    </source>
</evidence>
<dbReference type="InterPro" id="IPR011990">
    <property type="entry name" value="TPR-like_helical_dom_sf"/>
</dbReference>
<keyword evidence="1" id="KW-0812">Transmembrane</keyword>
<name>A0A4S3ZZH8_9FLAO</name>
<keyword evidence="1" id="KW-1133">Transmembrane helix</keyword>